<reference evidence="2 3" key="1">
    <citation type="journal article" date="2008" name="Nature">
        <title>The genome of the model beetle and pest Tribolium castaneum.</title>
        <authorList>
            <consortium name="Tribolium Genome Sequencing Consortium"/>
            <person name="Richards S."/>
            <person name="Gibbs R.A."/>
            <person name="Weinstock G.M."/>
            <person name="Brown S.J."/>
            <person name="Denell R."/>
            <person name="Beeman R.W."/>
            <person name="Gibbs R."/>
            <person name="Beeman R.W."/>
            <person name="Brown S.J."/>
            <person name="Bucher G."/>
            <person name="Friedrich M."/>
            <person name="Grimmelikhuijzen C.J."/>
            <person name="Klingler M."/>
            <person name="Lorenzen M."/>
            <person name="Richards S."/>
            <person name="Roth S."/>
            <person name="Schroder R."/>
            <person name="Tautz D."/>
            <person name="Zdobnov E.M."/>
            <person name="Muzny D."/>
            <person name="Gibbs R.A."/>
            <person name="Weinstock G.M."/>
            <person name="Attaway T."/>
            <person name="Bell S."/>
            <person name="Buhay C.J."/>
            <person name="Chandrabose M.N."/>
            <person name="Chavez D."/>
            <person name="Clerk-Blankenburg K.P."/>
            <person name="Cree A."/>
            <person name="Dao M."/>
            <person name="Davis C."/>
            <person name="Chacko J."/>
            <person name="Dinh H."/>
            <person name="Dugan-Rocha S."/>
            <person name="Fowler G."/>
            <person name="Garner T.T."/>
            <person name="Garnes J."/>
            <person name="Gnirke A."/>
            <person name="Hawes A."/>
            <person name="Hernandez J."/>
            <person name="Hines S."/>
            <person name="Holder M."/>
            <person name="Hume J."/>
            <person name="Jhangiani S.N."/>
            <person name="Joshi V."/>
            <person name="Khan Z.M."/>
            <person name="Jackson L."/>
            <person name="Kovar C."/>
            <person name="Kowis A."/>
            <person name="Lee S."/>
            <person name="Lewis L.R."/>
            <person name="Margolis J."/>
            <person name="Morgan M."/>
            <person name="Nazareth L.V."/>
            <person name="Nguyen N."/>
            <person name="Okwuonu G."/>
            <person name="Parker D."/>
            <person name="Richards S."/>
            <person name="Ruiz S.J."/>
            <person name="Santibanez J."/>
            <person name="Savard J."/>
            <person name="Scherer S.E."/>
            <person name="Schneider B."/>
            <person name="Sodergren E."/>
            <person name="Tautz D."/>
            <person name="Vattahil S."/>
            <person name="Villasana D."/>
            <person name="White C.S."/>
            <person name="Wright R."/>
            <person name="Park Y."/>
            <person name="Beeman R.W."/>
            <person name="Lord J."/>
            <person name="Oppert B."/>
            <person name="Lorenzen M."/>
            <person name="Brown S."/>
            <person name="Wang L."/>
            <person name="Savard J."/>
            <person name="Tautz D."/>
            <person name="Richards S."/>
            <person name="Weinstock G."/>
            <person name="Gibbs R.A."/>
            <person name="Liu Y."/>
            <person name="Worley K."/>
            <person name="Weinstock G."/>
            <person name="Elsik C.G."/>
            <person name="Reese J.T."/>
            <person name="Elhaik E."/>
            <person name="Landan G."/>
            <person name="Graur D."/>
            <person name="Arensburger P."/>
            <person name="Atkinson P."/>
            <person name="Beeman R.W."/>
            <person name="Beidler J."/>
            <person name="Brown S.J."/>
            <person name="Demuth J.P."/>
            <person name="Drury D.W."/>
            <person name="Du Y.Z."/>
            <person name="Fujiwara H."/>
            <person name="Lorenzen M."/>
            <person name="Maselli V."/>
            <person name="Osanai M."/>
            <person name="Park Y."/>
            <person name="Robertson H.M."/>
            <person name="Tu Z."/>
            <person name="Wang J.J."/>
            <person name="Wang S."/>
            <person name="Richards S."/>
            <person name="Song H."/>
            <person name="Zhang L."/>
            <person name="Sodergren E."/>
            <person name="Werner D."/>
            <person name="Stanke M."/>
            <person name="Morgenstern B."/>
            <person name="Solovyev V."/>
            <person name="Kosarev P."/>
            <person name="Brown G."/>
            <person name="Chen H.C."/>
            <person name="Ermolaeva O."/>
            <person name="Hlavina W."/>
            <person name="Kapustin Y."/>
            <person name="Kiryutin B."/>
            <person name="Kitts P."/>
            <person name="Maglott D."/>
            <person name="Pruitt K."/>
            <person name="Sapojnikov V."/>
            <person name="Souvorov A."/>
            <person name="Mackey A.J."/>
            <person name="Waterhouse R.M."/>
            <person name="Wyder S."/>
            <person name="Zdobnov E.M."/>
            <person name="Zdobnov E.M."/>
            <person name="Wyder S."/>
            <person name="Kriventseva E.V."/>
            <person name="Kadowaki T."/>
            <person name="Bork P."/>
            <person name="Aranda M."/>
            <person name="Bao R."/>
            <person name="Beermann A."/>
            <person name="Berns N."/>
            <person name="Bolognesi R."/>
            <person name="Bonneton F."/>
            <person name="Bopp D."/>
            <person name="Brown S.J."/>
            <person name="Bucher G."/>
            <person name="Butts T."/>
            <person name="Chaumot A."/>
            <person name="Denell R.E."/>
            <person name="Ferrier D.E."/>
            <person name="Friedrich M."/>
            <person name="Gordon C.M."/>
            <person name="Jindra M."/>
            <person name="Klingler M."/>
            <person name="Lan Q."/>
            <person name="Lattorff H.M."/>
            <person name="Laudet V."/>
            <person name="von Levetsow C."/>
            <person name="Liu Z."/>
            <person name="Lutz R."/>
            <person name="Lynch J.A."/>
            <person name="da Fonseca R.N."/>
            <person name="Posnien N."/>
            <person name="Reuter R."/>
            <person name="Roth S."/>
            <person name="Savard J."/>
            <person name="Schinko J.B."/>
            <person name="Schmitt C."/>
            <person name="Schoppmeier M."/>
            <person name="Schroder R."/>
            <person name="Shippy T.D."/>
            <person name="Simonnet F."/>
            <person name="Marques-Souza H."/>
            <person name="Tautz D."/>
            <person name="Tomoyasu Y."/>
            <person name="Trauner J."/>
            <person name="Van der Zee M."/>
            <person name="Vervoort M."/>
            <person name="Wittkopp N."/>
            <person name="Wimmer E.A."/>
            <person name="Yang X."/>
            <person name="Jones A.K."/>
            <person name="Sattelle D.B."/>
            <person name="Ebert P.R."/>
            <person name="Nelson D."/>
            <person name="Scott J.G."/>
            <person name="Beeman R.W."/>
            <person name="Muthukrishnan S."/>
            <person name="Kramer K.J."/>
            <person name="Arakane Y."/>
            <person name="Beeman R.W."/>
            <person name="Zhu Q."/>
            <person name="Hogenkamp D."/>
            <person name="Dixit R."/>
            <person name="Oppert B."/>
            <person name="Jiang H."/>
            <person name="Zou Z."/>
            <person name="Marshall J."/>
            <person name="Elpidina E."/>
            <person name="Vinokurov K."/>
            <person name="Oppert C."/>
            <person name="Zou Z."/>
            <person name="Evans J."/>
            <person name="Lu Z."/>
            <person name="Zhao P."/>
            <person name="Sumathipala N."/>
            <person name="Altincicek B."/>
            <person name="Vilcinskas A."/>
            <person name="Williams M."/>
            <person name="Hultmark D."/>
            <person name="Hetru C."/>
            <person name="Jiang H."/>
            <person name="Grimmelikhuijzen C.J."/>
            <person name="Hauser F."/>
            <person name="Cazzamali G."/>
            <person name="Williamson M."/>
            <person name="Park Y."/>
            <person name="Li B."/>
            <person name="Tanaka Y."/>
            <person name="Predel R."/>
            <person name="Neupert S."/>
            <person name="Schachtner J."/>
            <person name="Verleyen P."/>
            <person name="Raible F."/>
            <person name="Bork P."/>
            <person name="Friedrich M."/>
            <person name="Walden K.K."/>
            <person name="Robertson H.M."/>
            <person name="Angeli S."/>
            <person name="Foret S."/>
            <person name="Bucher G."/>
            <person name="Schuetz S."/>
            <person name="Maleszka R."/>
            <person name="Wimmer E.A."/>
            <person name="Beeman R.W."/>
            <person name="Lorenzen M."/>
            <person name="Tomoyasu Y."/>
            <person name="Miller S.C."/>
            <person name="Grossmann D."/>
            <person name="Bucher G."/>
        </authorList>
    </citation>
    <scope>NUCLEOTIDE SEQUENCE [LARGE SCALE GENOMIC DNA]</scope>
    <source>
        <strain evidence="2 3">Georgia GA2</strain>
    </source>
</reference>
<dbReference type="Proteomes" id="UP000007266">
    <property type="component" value="Linkage group 8"/>
</dbReference>
<evidence type="ECO:0000256" key="1">
    <source>
        <dbReference type="SAM" id="MobiDB-lite"/>
    </source>
</evidence>
<proteinExistence type="predicted"/>
<gene>
    <name evidence="2" type="primary">AUGUSTUS-3.0.2_06655</name>
    <name evidence="2" type="ORF">TcasGA2_TC006655</name>
</gene>
<dbReference type="eggNOG" id="ENOG502SBQG">
    <property type="taxonomic scope" value="Eukaryota"/>
</dbReference>
<feature type="region of interest" description="Disordered" evidence="1">
    <location>
        <begin position="1"/>
        <end position="112"/>
    </location>
</feature>
<keyword evidence="3" id="KW-1185">Reference proteome</keyword>
<dbReference type="AlphaFoldDB" id="D6WY48"/>
<name>D6WY48_TRICA</name>
<feature type="compositionally biased region" description="Basic residues" evidence="1">
    <location>
        <begin position="102"/>
        <end position="112"/>
    </location>
</feature>
<evidence type="ECO:0000313" key="2">
    <source>
        <dbReference type="EMBL" id="EFA08948.2"/>
    </source>
</evidence>
<dbReference type="EMBL" id="KQ971362">
    <property type="protein sequence ID" value="EFA08948.2"/>
    <property type="molecule type" value="Genomic_DNA"/>
</dbReference>
<organism evidence="2 3">
    <name type="scientific">Tribolium castaneum</name>
    <name type="common">Red flour beetle</name>
    <dbReference type="NCBI Taxonomy" id="7070"/>
    <lineage>
        <taxon>Eukaryota</taxon>
        <taxon>Metazoa</taxon>
        <taxon>Ecdysozoa</taxon>
        <taxon>Arthropoda</taxon>
        <taxon>Hexapoda</taxon>
        <taxon>Insecta</taxon>
        <taxon>Pterygota</taxon>
        <taxon>Neoptera</taxon>
        <taxon>Endopterygota</taxon>
        <taxon>Coleoptera</taxon>
        <taxon>Polyphaga</taxon>
        <taxon>Cucujiformia</taxon>
        <taxon>Tenebrionidae</taxon>
        <taxon>Tenebrionidae incertae sedis</taxon>
        <taxon>Tribolium</taxon>
    </lineage>
</organism>
<accession>D6WY48</accession>
<evidence type="ECO:0000313" key="3">
    <source>
        <dbReference type="Proteomes" id="UP000007266"/>
    </source>
</evidence>
<dbReference type="InParanoid" id="D6WY48"/>
<feature type="compositionally biased region" description="Low complexity" evidence="1">
    <location>
        <begin position="80"/>
        <end position="101"/>
    </location>
</feature>
<dbReference type="STRING" id="7070.D6WY48"/>
<sequence>MRSTGARTANKREGYFKNAHNRHKKRQKPPKTHKTVIVNARNKPADGHVAQKLQAGQRTPTHGAKNGPPKTPSKPSQKNAAQKGQPIKQAPAKAAAAAVNKTAKKTKKGKHHQHDLIVTINLVSGVTVTRFERS</sequence>
<feature type="compositionally biased region" description="Basic residues" evidence="1">
    <location>
        <begin position="19"/>
        <end position="34"/>
    </location>
</feature>
<dbReference type="HOGENOM" id="CLU_1715606_0_0_1"/>
<protein>
    <submittedName>
        <fullName evidence="2">Uncharacterized protein</fullName>
    </submittedName>
</protein>
<reference evidence="2 3" key="2">
    <citation type="journal article" date="2010" name="Nucleic Acids Res.">
        <title>BeetleBase in 2010: revisions to provide comprehensive genomic information for Tribolium castaneum.</title>
        <authorList>
            <person name="Kim H.S."/>
            <person name="Murphy T."/>
            <person name="Xia J."/>
            <person name="Caragea D."/>
            <person name="Park Y."/>
            <person name="Beeman R.W."/>
            <person name="Lorenzen M.D."/>
            <person name="Butcher S."/>
            <person name="Manak J.R."/>
            <person name="Brown S.J."/>
        </authorList>
    </citation>
    <scope>GENOME REANNOTATION</scope>
    <source>
        <strain evidence="2 3">Georgia GA2</strain>
    </source>
</reference>